<evidence type="ECO:0000256" key="6">
    <source>
        <dbReference type="RuleBase" id="RU003435"/>
    </source>
</evidence>
<evidence type="ECO:0000313" key="8">
    <source>
        <dbReference type="EMBL" id="MFC6314110.1"/>
    </source>
</evidence>
<dbReference type="CDD" id="cd09606">
    <property type="entry name" value="M3B_PepF"/>
    <property type="match status" value="1"/>
</dbReference>
<evidence type="ECO:0000256" key="4">
    <source>
        <dbReference type="ARBA" id="ARBA00022833"/>
    </source>
</evidence>
<comment type="similarity">
    <text evidence="6">Belongs to the peptidase M3 family.</text>
</comment>
<keyword evidence="4 6" id="KW-0862">Zinc</keyword>
<protein>
    <submittedName>
        <fullName evidence="8">M3 family oligoendopeptidase</fullName>
        <ecNumber evidence="8">3.4.-.-</ecNumber>
    </submittedName>
</protein>
<dbReference type="InterPro" id="IPR011976">
    <property type="entry name" value="Pept_M3B_oligopep-rel"/>
</dbReference>
<dbReference type="EMBL" id="JBHSSM010000004">
    <property type="protein sequence ID" value="MFC6314110.1"/>
    <property type="molecule type" value="Genomic_DNA"/>
</dbReference>
<accession>A0ABW1UMP5</accession>
<evidence type="ECO:0000256" key="1">
    <source>
        <dbReference type="ARBA" id="ARBA00022670"/>
    </source>
</evidence>
<keyword evidence="9" id="KW-1185">Reference proteome</keyword>
<dbReference type="Proteomes" id="UP001596310">
    <property type="component" value="Unassembled WGS sequence"/>
</dbReference>
<evidence type="ECO:0000256" key="5">
    <source>
        <dbReference type="ARBA" id="ARBA00023049"/>
    </source>
</evidence>
<keyword evidence="5 6" id="KW-0482">Metalloprotease</keyword>
<dbReference type="SUPFAM" id="SSF55486">
    <property type="entry name" value="Metalloproteases ('zincins'), catalytic domain"/>
    <property type="match status" value="1"/>
</dbReference>
<name>A0ABW1UMP5_9LACO</name>
<evidence type="ECO:0000259" key="7">
    <source>
        <dbReference type="Pfam" id="PF01432"/>
    </source>
</evidence>
<reference evidence="9" key="1">
    <citation type="journal article" date="2019" name="Int. J. Syst. Evol. Microbiol.">
        <title>The Global Catalogue of Microorganisms (GCM) 10K type strain sequencing project: providing services to taxonomists for standard genome sequencing and annotation.</title>
        <authorList>
            <consortium name="The Broad Institute Genomics Platform"/>
            <consortium name="The Broad Institute Genome Sequencing Center for Infectious Disease"/>
            <person name="Wu L."/>
            <person name="Ma J."/>
        </authorList>
    </citation>
    <scope>NUCLEOTIDE SEQUENCE [LARGE SCALE GENOMIC DNA]</scope>
    <source>
        <strain evidence="9">CCM 8897</strain>
    </source>
</reference>
<gene>
    <name evidence="8" type="ORF">ACFQHW_00810</name>
</gene>
<evidence type="ECO:0000256" key="3">
    <source>
        <dbReference type="ARBA" id="ARBA00022801"/>
    </source>
</evidence>
<keyword evidence="2 6" id="KW-0479">Metal-binding</keyword>
<evidence type="ECO:0000256" key="2">
    <source>
        <dbReference type="ARBA" id="ARBA00022723"/>
    </source>
</evidence>
<dbReference type="RefSeq" id="WP_125598981.1">
    <property type="nucleotide sequence ID" value="NZ_JBHSSM010000004.1"/>
</dbReference>
<evidence type="ECO:0000313" key="9">
    <source>
        <dbReference type="Proteomes" id="UP001596310"/>
    </source>
</evidence>
<keyword evidence="3 6" id="KW-0378">Hydrolase</keyword>
<dbReference type="PANTHER" id="PTHR11804:SF28">
    <property type="entry name" value="OLIGOENDOPEPTIDASE F"/>
    <property type="match status" value="1"/>
</dbReference>
<dbReference type="GO" id="GO:0016787">
    <property type="term" value="F:hydrolase activity"/>
    <property type="evidence" value="ECO:0007669"/>
    <property type="project" value="UniProtKB-KW"/>
</dbReference>
<feature type="domain" description="Peptidase M3A/M3B catalytic" evidence="7">
    <location>
        <begin position="167"/>
        <end position="546"/>
    </location>
</feature>
<proteinExistence type="inferred from homology"/>
<dbReference type="PANTHER" id="PTHR11804">
    <property type="entry name" value="PROTEASE M3 THIMET OLIGOPEPTIDASE-RELATED"/>
    <property type="match status" value="1"/>
</dbReference>
<dbReference type="Pfam" id="PF01432">
    <property type="entry name" value="Peptidase_M3"/>
    <property type="match status" value="1"/>
</dbReference>
<keyword evidence="1 6" id="KW-0645">Protease</keyword>
<dbReference type="NCBIfam" id="TIGR02289">
    <property type="entry name" value="M3_not_pepF"/>
    <property type="match status" value="1"/>
</dbReference>
<dbReference type="Gene3D" id="1.10.1370.30">
    <property type="match status" value="1"/>
</dbReference>
<sequence>MTDFAKLPYARPEYEQVAQQYQTLIAALKNADDPLTAVKAALAISQLNSDVVSQQMLAYIRFSVNTLDKFYEAENDYWNEFGPKYDEFTTAYYQALVDSPYRQALRQELPETLFEMAENQIKTFSAAVIPLLQENNKISNQYSTLIAAAQIEFDGQTYNISQLGKLRNDPDRDIRRRATAATTQWFVDHETEFDTIYDQLVQIRTKIAHQLGYRDYAAMSFDFMNRFDYDEADVANYRETIRQKVVPIVNKLMARQQTRLGLDNLAFYDEGYNFPSGNALPQGTPEELVAKANEMYHEMSPETGKFFQMMVDDHNLDLLSHHGKQGGGYCEFLPKFKTPFIFANFNGTSGDVDVLTHEAGHAFQTFMAQNIKAWECIFPTNEAAEIFSMSMEFIAYPWMPKFFGEQTTKYKFEHLSSALIFLPYGVLVDHFQTEVYQHPDWTPAERKATWRRLEKMYLPSRDYSDDPDLDRGIYWYRQGHIFEAPFYYIDYTLAQVVAFQFWKRFEVDHDPQAWSDYLAMAKAGGSLSFNQLVALGHLQSPFKDGALDDVLTAIDQNLASVPESALQ</sequence>
<organism evidence="8 9">
    <name type="scientific">Lapidilactobacillus achengensis</name>
    <dbReference type="NCBI Taxonomy" id="2486000"/>
    <lineage>
        <taxon>Bacteria</taxon>
        <taxon>Bacillati</taxon>
        <taxon>Bacillota</taxon>
        <taxon>Bacilli</taxon>
        <taxon>Lactobacillales</taxon>
        <taxon>Lactobacillaceae</taxon>
        <taxon>Lapidilactobacillus</taxon>
    </lineage>
</organism>
<dbReference type="InterPro" id="IPR045090">
    <property type="entry name" value="Pept_M3A_M3B"/>
</dbReference>
<comment type="caution">
    <text evidence="8">The sequence shown here is derived from an EMBL/GenBank/DDBJ whole genome shotgun (WGS) entry which is preliminary data.</text>
</comment>
<dbReference type="InterPro" id="IPR001567">
    <property type="entry name" value="Pept_M3A_M3B_dom"/>
</dbReference>
<comment type="cofactor">
    <cofactor evidence="6">
        <name>Zn(2+)</name>
        <dbReference type="ChEBI" id="CHEBI:29105"/>
    </cofactor>
    <text evidence="6">Binds 1 zinc ion.</text>
</comment>
<dbReference type="EC" id="3.4.-.-" evidence="8"/>